<evidence type="ECO:0000259" key="2">
    <source>
        <dbReference type="Pfam" id="PF09369"/>
    </source>
</evidence>
<evidence type="ECO:0000313" key="3">
    <source>
        <dbReference type="EMBL" id="VEG28347.1"/>
    </source>
</evidence>
<dbReference type="Proteomes" id="UP000266895">
    <property type="component" value="Chromosome"/>
</dbReference>
<dbReference type="Pfam" id="PF09369">
    <property type="entry name" value="MZB"/>
    <property type="match status" value="1"/>
</dbReference>
<gene>
    <name evidence="3" type="ORF">NCTC11636_01491</name>
</gene>
<feature type="region of interest" description="Disordered" evidence="1">
    <location>
        <begin position="1"/>
        <end position="43"/>
    </location>
</feature>
<reference evidence="3 4" key="1">
    <citation type="submission" date="2018-12" db="EMBL/GenBank/DDBJ databases">
        <authorList>
            <consortium name="Pathogen Informatics"/>
        </authorList>
    </citation>
    <scope>NUCLEOTIDE SEQUENCE [LARGE SCALE GENOMIC DNA]</scope>
    <source>
        <strain evidence="3 4">NCTC11636</strain>
    </source>
</reference>
<feature type="domain" description="MrfA-like Zn-binding" evidence="2">
    <location>
        <begin position="570"/>
        <end position="674"/>
    </location>
</feature>
<evidence type="ECO:0000313" key="4">
    <source>
        <dbReference type="Proteomes" id="UP000266895"/>
    </source>
</evidence>
<evidence type="ECO:0000256" key="1">
    <source>
        <dbReference type="SAM" id="MobiDB-lite"/>
    </source>
</evidence>
<dbReference type="EMBL" id="LR134350">
    <property type="protein sequence ID" value="VEG28347.1"/>
    <property type="molecule type" value="Genomic_DNA"/>
</dbReference>
<keyword evidence="4" id="KW-1185">Reference proteome</keyword>
<dbReference type="AlphaFoldDB" id="A0A3S4V4U8"/>
<feature type="compositionally biased region" description="Low complexity" evidence="1">
    <location>
        <begin position="21"/>
        <end position="33"/>
    </location>
</feature>
<dbReference type="KEGG" id="ahw:NCTC11636_01491"/>
<proteinExistence type="predicted"/>
<protein>
    <submittedName>
        <fullName evidence="3">Domain of uncharacterized function (DUF1998)</fullName>
    </submittedName>
</protein>
<accession>A0A3S4V4U8</accession>
<sequence>MNQDDTSSTATSQGAEDRAADSVVSSEDLSVVDPLGDGDRLSADQAKKNYAKVGSARPTTLLYTYGPGAVIDLPHFTIMPAGLDDWEHIWRRRDSAPVTVHAPRLLETVQLMLGHQVGELRRFPWQPTRPGRRREGDDLGVPARVFPQWLRCTGCDLLAPVGRFVDGYSNTHPFRPDQAVFEHRNCPGRVRRRSGSRSTGSVGQKQRMRRSPCVPARYLLACPIGHLDEFPYDWWVHEGAHCTKAPNPELEMRDTSLRGATAIISCRACGSTRPMAQAQGEEGRSRLPRCRGRHPHLGGFDPEGCQAEPRVMLVGASNLWFAATQSIIDMPRLDPAARERDQVAVLRRTLGEDRETVGDNLDLVRMLLKRGDAEAARLAWLPDSELTHLLELLSRPTETEDERLRRREQWDPVDLLVPEWNYLEEEPLGERHEDPDSRLVVSPRSLGQVPRGISRVLAVDRLRKVNAILGFTRIDDFDRVDDTVARLVPLVRGGRPAWVPATEDLGEGIFLQLDEEAVAAWERRVLASPLWFAHRQAHRRNVERRFSETARAIQPDERFVPPRYWLLHTFAHALIRQMAMSSGYGAASISERVYAWTATDSRPAAAGVLLTTTASDSDGTLGGLVSLSEPERLSEVVSAALMGMMRCSSDPVCARRVPQDPEDFLHGAACHCCTMVSETSCERANRFLDRRFVVPLPGEHSVGGKAQRSAELAFFEDVRRV</sequence>
<dbReference type="RefSeq" id="WP_232009648.1">
    <property type="nucleotide sequence ID" value="NZ_LR134350.1"/>
</dbReference>
<dbReference type="NCBIfam" id="NF038324">
    <property type="entry name" value="DrmB_fam"/>
    <property type="match status" value="1"/>
</dbReference>
<name>A0A3S4V4U8_9ACTO</name>
<feature type="compositionally biased region" description="Polar residues" evidence="1">
    <location>
        <begin position="1"/>
        <end position="14"/>
    </location>
</feature>
<organism evidence="3 4">
    <name type="scientific">Actinomyces howellii</name>
    <dbReference type="NCBI Taxonomy" id="52771"/>
    <lineage>
        <taxon>Bacteria</taxon>
        <taxon>Bacillati</taxon>
        <taxon>Actinomycetota</taxon>
        <taxon>Actinomycetes</taxon>
        <taxon>Actinomycetales</taxon>
        <taxon>Actinomycetaceae</taxon>
        <taxon>Actinomyces</taxon>
    </lineage>
</organism>
<dbReference type="InterPro" id="IPR047721">
    <property type="entry name" value="DrmB"/>
</dbReference>
<dbReference type="InterPro" id="IPR018973">
    <property type="entry name" value="MZB"/>
</dbReference>